<keyword evidence="7" id="KW-0378">Hydrolase</keyword>
<feature type="domain" description="X8" evidence="13">
    <location>
        <begin position="388"/>
        <end position="481"/>
    </location>
</feature>
<dbReference type="AlphaFoldDB" id="A0AAW2KAB4"/>
<dbReference type="GO" id="GO:0042973">
    <property type="term" value="F:glucan endo-1,3-beta-D-glucosidase activity"/>
    <property type="evidence" value="ECO:0007669"/>
    <property type="project" value="UniProtKB-EC"/>
</dbReference>
<comment type="caution">
    <text evidence="14">The sequence shown here is derived from an EMBL/GenBank/DDBJ whole genome shotgun (WGS) entry which is preliminary data.</text>
</comment>
<dbReference type="Gene3D" id="1.20.58.1040">
    <property type="match status" value="1"/>
</dbReference>
<dbReference type="GO" id="GO:0098552">
    <property type="term" value="C:side of membrane"/>
    <property type="evidence" value="ECO:0007669"/>
    <property type="project" value="UniProtKB-KW"/>
</dbReference>
<dbReference type="Pfam" id="PF00332">
    <property type="entry name" value="Glyco_hydro_17"/>
    <property type="match status" value="1"/>
</dbReference>
<evidence type="ECO:0000256" key="10">
    <source>
        <dbReference type="ARBA" id="ARBA00023295"/>
    </source>
</evidence>
<dbReference type="GO" id="GO:0005975">
    <property type="term" value="P:carbohydrate metabolic process"/>
    <property type="evidence" value="ECO:0007669"/>
    <property type="project" value="InterPro"/>
</dbReference>
<dbReference type="FunFam" id="1.20.58.1040:FF:000003">
    <property type="entry name" value="glucan endo-1,3-beta-glucosidase 7"/>
    <property type="match status" value="1"/>
</dbReference>
<protein>
    <recommendedName>
        <fullName evidence="4">glucan endo-1,3-beta-D-glucosidase</fullName>
        <ecNumber evidence="4">3.2.1.39</ecNumber>
    </recommendedName>
</protein>
<evidence type="ECO:0000256" key="5">
    <source>
        <dbReference type="ARBA" id="ARBA00022622"/>
    </source>
</evidence>
<feature type="compositionally biased region" description="Low complexity" evidence="12">
    <location>
        <begin position="350"/>
        <end position="359"/>
    </location>
</feature>
<evidence type="ECO:0000256" key="7">
    <source>
        <dbReference type="ARBA" id="ARBA00022801"/>
    </source>
</evidence>
<proteinExistence type="inferred from homology"/>
<keyword evidence="6" id="KW-0732">Signal</keyword>
<accession>A0AAW2KAB4</accession>
<dbReference type="PANTHER" id="PTHR32227">
    <property type="entry name" value="GLUCAN ENDO-1,3-BETA-GLUCOSIDASE BG1-RELATED-RELATED"/>
    <property type="match status" value="1"/>
</dbReference>
<keyword evidence="5" id="KW-0325">Glycoprotein</keyword>
<evidence type="ECO:0000256" key="9">
    <source>
        <dbReference type="ARBA" id="ARBA00023157"/>
    </source>
</evidence>
<evidence type="ECO:0000313" key="14">
    <source>
        <dbReference type="EMBL" id="KAL0303690.1"/>
    </source>
</evidence>
<organism evidence="14">
    <name type="scientific">Sesamum radiatum</name>
    <name type="common">Black benniseed</name>
    <dbReference type="NCBI Taxonomy" id="300843"/>
    <lineage>
        <taxon>Eukaryota</taxon>
        <taxon>Viridiplantae</taxon>
        <taxon>Streptophyta</taxon>
        <taxon>Embryophyta</taxon>
        <taxon>Tracheophyta</taxon>
        <taxon>Spermatophyta</taxon>
        <taxon>Magnoliopsida</taxon>
        <taxon>eudicotyledons</taxon>
        <taxon>Gunneridae</taxon>
        <taxon>Pentapetalae</taxon>
        <taxon>asterids</taxon>
        <taxon>lamiids</taxon>
        <taxon>Lamiales</taxon>
        <taxon>Pedaliaceae</taxon>
        <taxon>Sesamum</taxon>
    </lineage>
</organism>
<feature type="compositionally biased region" description="Pro residues" evidence="12">
    <location>
        <begin position="360"/>
        <end position="380"/>
    </location>
</feature>
<reference evidence="14" key="2">
    <citation type="journal article" date="2024" name="Plant">
        <title>Genomic evolution and insights into agronomic trait innovations of Sesamum species.</title>
        <authorList>
            <person name="Miao H."/>
            <person name="Wang L."/>
            <person name="Qu L."/>
            <person name="Liu H."/>
            <person name="Sun Y."/>
            <person name="Le M."/>
            <person name="Wang Q."/>
            <person name="Wei S."/>
            <person name="Zheng Y."/>
            <person name="Lin W."/>
            <person name="Duan Y."/>
            <person name="Cao H."/>
            <person name="Xiong S."/>
            <person name="Wang X."/>
            <person name="Wei L."/>
            <person name="Li C."/>
            <person name="Ma Q."/>
            <person name="Ju M."/>
            <person name="Zhao R."/>
            <person name="Li G."/>
            <person name="Mu C."/>
            <person name="Tian Q."/>
            <person name="Mei H."/>
            <person name="Zhang T."/>
            <person name="Gao T."/>
            <person name="Zhang H."/>
        </authorList>
    </citation>
    <scope>NUCLEOTIDE SEQUENCE</scope>
    <source>
        <strain evidence="14">G02</strain>
    </source>
</reference>
<keyword evidence="9" id="KW-1015">Disulfide bond</keyword>
<dbReference type="EMBL" id="JACGWJ010000029">
    <property type="protein sequence ID" value="KAL0303690.1"/>
    <property type="molecule type" value="Genomic_DNA"/>
</dbReference>
<gene>
    <name evidence="14" type="ORF">Sradi_6237100</name>
</gene>
<evidence type="ECO:0000256" key="12">
    <source>
        <dbReference type="SAM" id="MobiDB-lite"/>
    </source>
</evidence>
<evidence type="ECO:0000256" key="6">
    <source>
        <dbReference type="ARBA" id="ARBA00022729"/>
    </source>
</evidence>
<dbReference type="SMART" id="SM00768">
    <property type="entry name" value="X8"/>
    <property type="match status" value="1"/>
</dbReference>
<dbReference type="InterPro" id="IPR012946">
    <property type="entry name" value="X8"/>
</dbReference>
<keyword evidence="5" id="KW-0472">Membrane</keyword>
<comment type="catalytic activity">
    <reaction evidence="1">
        <text>Hydrolysis of (1-&gt;3)-beta-D-glucosidic linkages in (1-&gt;3)-beta-D-glucans.</text>
        <dbReference type="EC" id="3.2.1.39"/>
    </reaction>
</comment>
<evidence type="ECO:0000256" key="8">
    <source>
        <dbReference type="ARBA" id="ARBA00022821"/>
    </source>
</evidence>
<evidence type="ECO:0000256" key="1">
    <source>
        <dbReference type="ARBA" id="ARBA00000382"/>
    </source>
</evidence>
<dbReference type="GO" id="GO:0006952">
    <property type="term" value="P:defense response"/>
    <property type="evidence" value="ECO:0007669"/>
    <property type="project" value="UniProtKB-KW"/>
</dbReference>
<evidence type="ECO:0000256" key="11">
    <source>
        <dbReference type="RuleBase" id="RU004335"/>
    </source>
</evidence>
<dbReference type="FunFam" id="3.20.20.80:FF:000002">
    <property type="entry name" value="Glucan endo-1,3-beta-glucosidase 3"/>
    <property type="match status" value="1"/>
</dbReference>
<dbReference type="InterPro" id="IPR017853">
    <property type="entry name" value="GH"/>
</dbReference>
<feature type="region of interest" description="Disordered" evidence="12">
    <location>
        <begin position="350"/>
        <end position="386"/>
    </location>
</feature>
<comment type="similarity">
    <text evidence="3 11">Belongs to the glycosyl hydrolase 17 family.</text>
</comment>
<keyword evidence="5" id="KW-0449">Lipoprotein</keyword>
<dbReference type="InterPro" id="IPR000490">
    <property type="entry name" value="Glyco_hydro_17"/>
</dbReference>
<keyword evidence="10" id="KW-0326">Glycosidase</keyword>
<dbReference type="GO" id="GO:0005886">
    <property type="term" value="C:plasma membrane"/>
    <property type="evidence" value="ECO:0007669"/>
    <property type="project" value="UniProtKB-SubCell"/>
</dbReference>
<dbReference type="Gene3D" id="3.20.20.80">
    <property type="entry name" value="Glycosidases"/>
    <property type="match status" value="1"/>
</dbReference>
<dbReference type="EC" id="3.2.1.39" evidence="4"/>
<dbReference type="InterPro" id="IPR044965">
    <property type="entry name" value="Glyco_hydro_17_plant"/>
</dbReference>
<sequence length="494" mass="53722">MSLSYCPIRVAAAAFSLLVAITTVQSIGVNYGTLGDNLPPPAQVAQFLKEKTTIDRVKTFNVNPDILRAFANTGIPVTVTIPNEEIPSLTDVHNARRWVSANIKPFYPQTQIQHLLVGNEILHWGPQNLRDDLVAALRTVHKALKLEDVTGIDVSTAHSLAILEPSETPSTSRFRAGWDKGILAPMLEFHRSTKSPFIVNPYPYFGYTEPKASFALFRPNKGVFDPETKILYENMFDLLLDSVYISMKKLGFEDVTIAVGETGWASQGETFEQPKCSVANAASYNGGLVKKYESGSGTPLMPGRKFETYIFALFNENQKPGSIAERNFGLFYPNFTAVYDVGIMRGGANPAAPNASSPTGPTPATPTPTPATPTPTPPVAAPATSGKKWCVPKPDASDAALQANLDYACGQGIDCKPIQPGGACFAPETVRSHAAFAMNSYYQAKGRNDFNCDFSGTGLITLTDQVLVVAHMFLEEIPCLFIKSYFIIRHLSKV</sequence>
<comment type="subcellular location">
    <subcellularLocation>
        <location evidence="2">Cell membrane</location>
        <topology evidence="2">Lipid-anchor</topology>
        <topology evidence="2">GPI-anchor</topology>
    </subcellularLocation>
</comment>
<dbReference type="SUPFAM" id="SSF51445">
    <property type="entry name" value="(Trans)glycosidases"/>
    <property type="match status" value="1"/>
</dbReference>
<evidence type="ECO:0000256" key="4">
    <source>
        <dbReference type="ARBA" id="ARBA00012780"/>
    </source>
</evidence>
<evidence type="ECO:0000256" key="3">
    <source>
        <dbReference type="ARBA" id="ARBA00008773"/>
    </source>
</evidence>
<keyword evidence="5" id="KW-0336">GPI-anchor</keyword>
<evidence type="ECO:0000259" key="13">
    <source>
        <dbReference type="SMART" id="SM00768"/>
    </source>
</evidence>
<dbReference type="Pfam" id="PF07983">
    <property type="entry name" value="X8"/>
    <property type="match status" value="1"/>
</dbReference>
<name>A0AAW2KAB4_SESRA</name>
<keyword evidence="8" id="KW-0611">Plant defense</keyword>
<reference evidence="14" key="1">
    <citation type="submission" date="2020-06" db="EMBL/GenBank/DDBJ databases">
        <authorList>
            <person name="Li T."/>
            <person name="Hu X."/>
            <person name="Zhang T."/>
            <person name="Song X."/>
            <person name="Zhang H."/>
            <person name="Dai N."/>
            <person name="Sheng W."/>
            <person name="Hou X."/>
            <person name="Wei L."/>
        </authorList>
    </citation>
    <scope>NUCLEOTIDE SEQUENCE</scope>
    <source>
        <strain evidence="14">G02</strain>
        <tissue evidence="14">Leaf</tissue>
    </source>
</reference>
<evidence type="ECO:0000256" key="2">
    <source>
        <dbReference type="ARBA" id="ARBA00004609"/>
    </source>
</evidence>